<evidence type="ECO:0000256" key="7">
    <source>
        <dbReference type="SAM" id="Phobius"/>
    </source>
</evidence>
<feature type="transmembrane region" description="Helical" evidence="7">
    <location>
        <begin position="638"/>
        <end position="661"/>
    </location>
</feature>
<evidence type="ECO:0000256" key="6">
    <source>
        <dbReference type="ARBA" id="ARBA00038076"/>
    </source>
</evidence>
<sequence>MDRPLSAVWAAAQGGVRRRKLQTVGIAVVVALSTATLVFGLGLLAASNSMFDDAFEEARGAHATVFFDSTKTTTGEVAATAQAAGVTAAAGPFQTAALTEALVSGEMPIRGGDLVVAGRAGSGGPMDRLTVTSGRWVRAPGEIVLRGSAFGPVRLGATLTSPGHPPLTIVGFATSITDGANGWVTPGQIGALRPTGLQMLYRFARAADSPQVRQSLSAATAGLPVLSYDSYLTAEQEFEREFNELIPFITVFGVFAMALSVFIIGNVVSGAVIAGFRHIGVMKALGFTPAQVSAVYIVMSVVPALLGCAAGLAAGHLLATGVAESMAAGFELPSVGGPSLLLDAVGGGGVIALVVLAALVPALRAGRLPAARAISAGTVSGRGRGRRVQRWLARTGLPAPVALGLSLPVGRPARTVLTFAGLCVGVTAVTMGFGLYRSVMENATADPEGHTSVSVRVDPAADGRARLSEQQVFALLRAQPGTAHVMSYDNQPVTIPGLPSGFQIETFTGDYGPFLGDNLVRGRWFTRPGELVPSEAFLRLHHLDVGDTVSLQLNGDQTTVRIVGSFAHQDPGRLMLDAASVSGPPRPIERRPISVIVTPGTDPAEYADRLNAAAASDGVVAGVTVPETGHVADEMSMFLLFLLIITTTAAFGVLNSVVLSARERSRDLGVLKAIGMSPRQVILMMVTSMAALGVLGAVIGVPLGVLTHHGVAVLAGELLGSGTPAAWIYVYSWPLLAVPAGAGLLIAVLGAWLPAGWAAATHTAGVLRSE</sequence>
<evidence type="ECO:0000256" key="5">
    <source>
        <dbReference type="ARBA" id="ARBA00023136"/>
    </source>
</evidence>
<dbReference type="Proteomes" id="UP000309128">
    <property type="component" value="Unassembled WGS sequence"/>
</dbReference>
<dbReference type="GO" id="GO:0005886">
    <property type="term" value="C:plasma membrane"/>
    <property type="evidence" value="ECO:0007669"/>
    <property type="project" value="UniProtKB-SubCell"/>
</dbReference>
<dbReference type="OrthoDB" id="3207485at2"/>
<feature type="transmembrane region" description="Helical" evidence="7">
    <location>
        <begin position="391"/>
        <end position="410"/>
    </location>
</feature>
<comment type="caution">
    <text evidence="10">The sequence shown here is derived from an EMBL/GenBank/DDBJ whole genome shotgun (WGS) entry which is preliminary data.</text>
</comment>
<reference evidence="10 11" key="1">
    <citation type="submission" date="2019-05" db="EMBL/GenBank/DDBJ databases">
        <title>Draft genome sequence of Nonomuraea turkmeniaca DSM 43926.</title>
        <authorList>
            <person name="Saricaoglu S."/>
            <person name="Isik K."/>
        </authorList>
    </citation>
    <scope>NUCLEOTIDE SEQUENCE [LARGE SCALE GENOMIC DNA]</scope>
    <source>
        <strain evidence="10 11">DSM 43926</strain>
    </source>
</reference>
<dbReference type="AlphaFoldDB" id="A0A5S4FJV1"/>
<evidence type="ECO:0000259" key="9">
    <source>
        <dbReference type="Pfam" id="PF12704"/>
    </source>
</evidence>
<dbReference type="EMBL" id="VCKY01000057">
    <property type="protein sequence ID" value="TMR20491.1"/>
    <property type="molecule type" value="Genomic_DNA"/>
</dbReference>
<keyword evidence="2" id="KW-1003">Cell membrane</keyword>
<feature type="transmembrane region" description="Helical" evidence="7">
    <location>
        <begin position="736"/>
        <end position="760"/>
    </location>
</feature>
<feature type="domain" description="MacB-like periplasmic core" evidence="9">
    <location>
        <begin position="415"/>
        <end position="612"/>
    </location>
</feature>
<organism evidence="10 11">
    <name type="scientific">Nonomuraea turkmeniaca</name>
    <dbReference type="NCBI Taxonomy" id="103838"/>
    <lineage>
        <taxon>Bacteria</taxon>
        <taxon>Bacillati</taxon>
        <taxon>Actinomycetota</taxon>
        <taxon>Actinomycetes</taxon>
        <taxon>Streptosporangiales</taxon>
        <taxon>Streptosporangiaceae</taxon>
        <taxon>Nonomuraea</taxon>
    </lineage>
</organism>
<dbReference type="PANTHER" id="PTHR30572">
    <property type="entry name" value="MEMBRANE COMPONENT OF TRANSPORTER-RELATED"/>
    <property type="match status" value="1"/>
</dbReference>
<accession>A0A5S4FJV1</accession>
<dbReference type="InterPro" id="IPR050250">
    <property type="entry name" value="Macrolide_Exporter_MacB"/>
</dbReference>
<dbReference type="InterPro" id="IPR025857">
    <property type="entry name" value="MacB_PCD"/>
</dbReference>
<dbReference type="PANTHER" id="PTHR30572:SF4">
    <property type="entry name" value="ABC TRANSPORTER PERMEASE YTRF"/>
    <property type="match status" value="1"/>
</dbReference>
<evidence type="ECO:0000313" key="11">
    <source>
        <dbReference type="Proteomes" id="UP000309128"/>
    </source>
</evidence>
<protein>
    <submittedName>
        <fullName evidence="10">ABC transporter permease</fullName>
    </submittedName>
</protein>
<keyword evidence="3 7" id="KW-0812">Transmembrane</keyword>
<dbReference type="GO" id="GO:0022857">
    <property type="term" value="F:transmembrane transporter activity"/>
    <property type="evidence" value="ECO:0007669"/>
    <property type="project" value="TreeGrafter"/>
</dbReference>
<evidence type="ECO:0000259" key="8">
    <source>
        <dbReference type="Pfam" id="PF02687"/>
    </source>
</evidence>
<dbReference type="Pfam" id="PF02687">
    <property type="entry name" value="FtsX"/>
    <property type="match status" value="2"/>
</dbReference>
<dbReference type="InterPro" id="IPR003838">
    <property type="entry name" value="ABC3_permease_C"/>
</dbReference>
<feature type="transmembrane region" description="Helical" evidence="7">
    <location>
        <begin position="416"/>
        <end position="436"/>
    </location>
</feature>
<evidence type="ECO:0000256" key="2">
    <source>
        <dbReference type="ARBA" id="ARBA00022475"/>
    </source>
</evidence>
<comment type="similarity">
    <text evidence="6">Belongs to the ABC-4 integral membrane protein family.</text>
</comment>
<keyword evidence="5 7" id="KW-0472">Membrane</keyword>
<feature type="transmembrane region" description="Helical" evidence="7">
    <location>
        <begin position="294"/>
        <end position="319"/>
    </location>
</feature>
<feature type="transmembrane region" description="Helical" evidence="7">
    <location>
        <begin position="681"/>
        <end position="703"/>
    </location>
</feature>
<gene>
    <name evidence="10" type="ORF">ETD86_18665</name>
</gene>
<keyword evidence="11" id="KW-1185">Reference proteome</keyword>
<proteinExistence type="inferred from homology"/>
<evidence type="ECO:0000313" key="10">
    <source>
        <dbReference type="EMBL" id="TMR20491.1"/>
    </source>
</evidence>
<comment type="subcellular location">
    <subcellularLocation>
        <location evidence="1">Cell membrane</location>
        <topology evidence="1">Multi-pass membrane protein</topology>
    </subcellularLocation>
</comment>
<feature type="transmembrane region" description="Helical" evidence="7">
    <location>
        <begin position="339"/>
        <end position="363"/>
    </location>
</feature>
<name>A0A5S4FJV1_9ACTN</name>
<feature type="transmembrane region" description="Helical" evidence="7">
    <location>
        <begin position="710"/>
        <end position="730"/>
    </location>
</feature>
<dbReference type="Pfam" id="PF12704">
    <property type="entry name" value="MacB_PCD"/>
    <property type="match status" value="1"/>
</dbReference>
<feature type="domain" description="ABC3 transporter permease C-terminal" evidence="8">
    <location>
        <begin position="251"/>
        <end position="368"/>
    </location>
</feature>
<dbReference type="RefSeq" id="WP_138667431.1">
    <property type="nucleotide sequence ID" value="NZ_VCKY01000057.1"/>
</dbReference>
<evidence type="ECO:0000256" key="3">
    <source>
        <dbReference type="ARBA" id="ARBA00022692"/>
    </source>
</evidence>
<evidence type="ECO:0000256" key="4">
    <source>
        <dbReference type="ARBA" id="ARBA00022989"/>
    </source>
</evidence>
<keyword evidence="4 7" id="KW-1133">Transmembrane helix</keyword>
<evidence type="ECO:0000256" key="1">
    <source>
        <dbReference type="ARBA" id="ARBA00004651"/>
    </source>
</evidence>
<feature type="domain" description="ABC3 transporter permease C-terminal" evidence="8">
    <location>
        <begin position="640"/>
        <end position="755"/>
    </location>
</feature>
<feature type="transmembrane region" description="Helical" evidence="7">
    <location>
        <begin position="21"/>
        <end position="46"/>
    </location>
</feature>
<feature type="transmembrane region" description="Helical" evidence="7">
    <location>
        <begin position="245"/>
        <end position="273"/>
    </location>
</feature>